<reference evidence="2 3" key="1">
    <citation type="journal article" date="2014" name="PLoS Negl. Trop. Dis.">
        <title>Whole Genome Sequence of the Treponema pallidum subsp. endemicum Strain Bosnia A: The Genome Is Related to Yaws Treponemes but Contains Few Loci Similar to Syphilis Treponemes.</title>
        <authorList>
            <person name="Staudova B."/>
            <person name="Strouhal M."/>
            <person name="Zobanikova M."/>
            <person name="Cejkova D."/>
            <person name="Fulton L.L."/>
            <person name="Chen L."/>
            <person name="Giacani L."/>
            <person name="Centurion-Lara A."/>
            <person name="Bruisten S.M."/>
            <person name="Sodergren E."/>
            <person name="Weinstock G.M."/>
            <person name="Smajs D."/>
        </authorList>
    </citation>
    <scope>NUCLEOTIDE SEQUENCE [LARGE SCALE GENOMIC DNA]</scope>
    <source>
        <strain evidence="2 3">Bosnia A</strain>
    </source>
</reference>
<keyword evidence="1" id="KW-0472">Membrane</keyword>
<name>A0AAU8RL00_TREPL</name>
<feature type="transmembrane region" description="Helical" evidence="1">
    <location>
        <begin position="21"/>
        <end position="40"/>
    </location>
</feature>
<sequence>MAFAKCERLVAQVWLRDACRFGAFCVVVGVLLFVGGGAGLCDEGVERIWSGAAPFRGFCQKKSRRCVRLLSAFVGCRCSDGLPQGALTSMRSVISLLRRVHAWRGRASSRTLVSIPRCVMWMVRSSWVLN</sequence>
<dbReference type="AlphaFoldDB" id="A0AAU8RL00"/>
<proteinExistence type="predicted"/>
<dbReference type="Proteomes" id="UP000031112">
    <property type="component" value="Chromosome"/>
</dbReference>
<evidence type="ECO:0000313" key="2">
    <source>
        <dbReference type="EMBL" id="AJB40084.1"/>
    </source>
</evidence>
<dbReference type="EMBL" id="CP007548">
    <property type="protein sequence ID" value="AJB40084.1"/>
    <property type="molecule type" value="Genomic_DNA"/>
</dbReference>
<keyword evidence="1" id="KW-0812">Transmembrane</keyword>
<organism evidence="2 3">
    <name type="scientific">Treponema pallidum subsp. endemicum str. Bosnia A</name>
    <dbReference type="NCBI Taxonomy" id="1155776"/>
    <lineage>
        <taxon>Bacteria</taxon>
        <taxon>Pseudomonadati</taxon>
        <taxon>Spirochaetota</taxon>
        <taxon>Spirochaetia</taxon>
        <taxon>Spirochaetales</taxon>
        <taxon>Treponemataceae</taxon>
        <taxon>Treponema</taxon>
    </lineage>
</organism>
<accession>A0AAU8RL00</accession>
<evidence type="ECO:0000313" key="3">
    <source>
        <dbReference type="Proteomes" id="UP000031112"/>
    </source>
</evidence>
<evidence type="ECO:0000256" key="1">
    <source>
        <dbReference type="SAM" id="Phobius"/>
    </source>
</evidence>
<gene>
    <name evidence="2" type="ORF">TENDBA_0067a</name>
</gene>
<protein>
    <submittedName>
        <fullName evidence="2">Uncharacterized protein</fullName>
    </submittedName>
</protein>
<keyword evidence="1" id="KW-1133">Transmembrane helix</keyword>